<gene>
    <name evidence="1" type="ORF">SEMRO_169_G075180.1</name>
</gene>
<proteinExistence type="predicted"/>
<reference evidence="1" key="1">
    <citation type="submission" date="2020-06" db="EMBL/GenBank/DDBJ databases">
        <authorList>
            <consortium name="Plant Systems Biology data submission"/>
        </authorList>
    </citation>
    <scope>NUCLEOTIDE SEQUENCE</scope>
    <source>
        <strain evidence="1">D6</strain>
    </source>
</reference>
<protein>
    <submittedName>
        <fullName evidence="1">Uncharacterized protein</fullName>
    </submittedName>
</protein>
<comment type="caution">
    <text evidence="1">The sequence shown here is derived from an EMBL/GenBank/DDBJ whole genome shotgun (WGS) entry which is preliminary data.</text>
</comment>
<dbReference type="AlphaFoldDB" id="A0A9N8DJ40"/>
<evidence type="ECO:0000313" key="1">
    <source>
        <dbReference type="EMBL" id="CAB9503559.1"/>
    </source>
</evidence>
<accession>A0A9N8DJ40</accession>
<organism evidence="1 2">
    <name type="scientific">Seminavis robusta</name>
    <dbReference type="NCBI Taxonomy" id="568900"/>
    <lineage>
        <taxon>Eukaryota</taxon>
        <taxon>Sar</taxon>
        <taxon>Stramenopiles</taxon>
        <taxon>Ochrophyta</taxon>
        <taxon>Bacillariophyta</taxon>
        <taxon>Bacillariophyceae</taxon>
        <taxon>Bacillariophycidae</taxon>
        <taxon>Naviculales</taxon>
        <taxon>Naviculaceae</taxon>
        <taxon>Seminavis</taxon>
    </lineage>
</organism>
<sequence length="489" mass="55011">MKFNCCGGSDYFLYSSPRRSLIIDLDGAMIIPQYKYVPRAACRMLCCAWERRWEELVRRCEVKPDEAFAKTEHSGRTALHLATFNEGCPLDVAVALLKANRHAILVEDRNSYTPLHNLGLFRGGDELMSLFCDTAIMVEQELQGRGKLPTPSRTSPLYLAAKRDAPTTTLRLLLQTRPRSQWIAPFTGGESYWDPQQTLDKFSSPLEILMRGRSACFVGLSTETKQQMKDMVQRNFSLNQEDDTTNTTCTTPTNNDNNNQSLMTDTCSEISIDQHDQNAITIWEKCFLLLQENFRTIITTTNTKCTEMEKDASEDTTRIPKPTTPSLVHTVASLKVPMPILLQLAMELFPEQLWLRDDTGNYPLVHVLESNHPYATKQLIHILLECKNKAETTESKHTTNITTTTSRTSSHPPPVLYIQECLQSALEIGLTWDGGMKDIVMANSEVLSLPYPQSRLVPAFLAAAQDAALDTIYFLLHAEPQVVVVSPSS</sequence>
<name>A0A9N8DJ40_9STRA</name>
<evidence type="ECO:0000313" key="2">
    <source>
        <dbReference type="Proteomes" id="UP001153069"/>
    </source>
</evidence>
<dbReference type="Gene3D" id="1.25.40.20">
    <property type="entry name" value="Ankyrin repeat-containing domain"/>
    <property type="match status" value="1"/>
</dbReference>
<dbReference type="OrthoDB" id="850749at2759"/>
<dbReference type="Proteomes" id="UP001153069">
    <property type="component" value="Unassembled WGS sequence"/>
</dbReference>
<dbReference type="InterPro" id="IPR036770">
    <property type="entry name" value="Ankyrin_rpt-contain_sf"/>
</dbReference>
<keyword evidence="2" id="KW-1185">Reference proteome</keyword>
<dbReference type="EMBL" id="CAICTM010000168">
    <property type="protein sequence ID" value="CAB9503559.1"/>
    <property type="molecule type" value="Genomic_DNA"/>
</dbReference>